<organism evidence="2 3">
    <name type="scientific">Austropuccinia psidii MF-1</name>
    <dbReference type="NCBI Taxonomy" id="1389203"/>
    <lineage>
        <taxon>Eukaryota</taxon>
        <taxon>Fungi</taxon>
        <taxon>Dikarya</taxon>
        <taxon>Basidiomycota</taxon>
        <taxon>Pucciniomycotina</taxon>
        <taxon>Pucciniomycetes</taxon>
        <taxon>Pucciniales</taxon>
        <taxon>Sphaerophragmiaceae</taxon>
        <taxon>Austropuccinia</taxon>
    </lineage>
</organism>
<name>A0A9Q3JYE0_9BASI</name>
<reference evidence="2" key="1">
    <citation type="submission" date="2021-03" db="EMBL/GenBank/DDBJ databases">
        <title>Draft genome sequence of rust myrtle Austropuccinia psidii MF-1, a brazilian biotype.</title>
        <authorList>
            <person name="Quecine M.C."/>
            <person name="Pachon D.M.R."/>
            <person name="Bonatelli M.L."/>
            <person name="Correr F.H."/>
            <person name="Franceschini L.M."/>
            <person name="Leite T.F."/>
            <person name="Margarido G.R.A."/>
            <person name="Almeida C.A."/>
            <person name="Ferrarezi J.A."/>
            <person name="Labate C.A."/>
        </authorList>
    </citation>
    <scope>NUCLEOTIDE SEQUENCE</scope>
    <source>
        <strain evidence="2">MF-1</strain>
    </source>
</reference>
<feature type="compositionally biased region" description="Acidic residues" evidence="1">
    <location>
        <begin position="19"/>
        <end position="34"/>
    </location>
</feature>
<dbReference type="EMBL" id="AVOT02087147">
    <property type="protein sequence ID" value="MBW0570912.1"/>
    <property type="molecule type" value="Genomic_DNA"/>
</dbReference>
<proteinExistence type="predicted"/>
<dbReference type="AlphaFoldDB" id="A0A9Q3JYE0"/>
<feature type="compositionally biased region" description="Basic and acidic residues" evidence="1">
    <location>
        <begin position="1"/>
        <end position="11"/>
    </location>
</feature>
<comment type="caution">
    <text evidence="2">The sequence shown here is derived from an EMBL/GenBank/DDBJ whole genome shotgun (WGS) entry which is preliminary data.</text>
</comment>
<gene>
    <name evidence="2" type="ORF">O181_110627</name>
</gene>
<keyword evidence="3" id="KW-1185">Reference proteome</keyword>
<sequence length="131" mass="15551">MGCNVDERLSRMDWGIDNESQEEVEGDQDIETQEPEQGPSTEALSSQITPEEPKSLAWYFEKAIKENKEWATFDPKTWEEWMNRNITPSAEYDDYIKKNTQVNNLNLIPCPDFWKICDEPENNKRYIWKKI</sequence>
<feature type="region of interest" description="Disordered" evidence="1">
    <location>
        <begin position="1"/>
        <end position="50"/>
    </location>
</feature>
<accession>A0A9Q3JYE0</accession>
<protein>
    <submittedName>
        <fullName evidence="2">Uncharacterized protein</fullName>
    </submittedName>
</protein>
<evidence type="ECO:0000313" key="2">
    <source>
        <dbReference type="EMBL" id="MBW0570912.1"/>
    </source>
</evidence>
<evidence type="ECO:0000256" key="1">
    <source>
        <dbReference type="SAM" id="MobiDB-lite"/>
    </source>
</evidence>
<feature type="compositionally biased region" description="Polar residues" evidence="1">
    <location>
        <begin position="38"/>
        <end position="49"/>
    </location>
</feature>
<dbReference type="Proteomes" id="UP000765509">
    <property type="component" value="Unassembled WGS sequence"/>
</dbReference>
<evidence type="ECO:0000313" key="3">
    <source>
        <dbReference type="Proteomes" id="UP000765509"/>
    </source>
</evidence>